<keyword evidence="1" id="KW-0175">Coiled coil</keyword>
<evidence type="ECO:0000313" key="4">
    <source>
        <dbReference type="EMBL" id="EGR28633.1"/>
    </source>
</evidence>
<reference evidence="4 5" key="1">
    <citation type="submission" date="2011-07" db="EMBL/GenBank/DDBJ databases">
        <authorList>
            <person name="Coyne R."/>
            <person name="Brami D."/>
            <person name="Johnson J."/>
            <person name="Hostetler J."/>
            <person name="Hannick L."/>
            <person name="Clark T."/>
            <person name="Cassidy-Hanley D."/>
            <person name="Inman J."/>
        </authorList>
    </citation>
    <scope>NUCLEOTIDE SEQUENCE [LARGE SCALE GENOMIC DNA]</scope>
    <source>
        <strain evidence="4 5">G5</strain>
    </source>
</reference>
<dbReference type="SUPFAM" id="SSF47923">
    <property type="entry name" value="Ypt/Rab-GAP domain of gyp1p"/>
    <property type="match status" value="1"/>
</dbReference>
<dbReference type="AlphaFoldDB" id="G0R1M3"/>
<feature type="coiled-coil region" evidence="1">
    <location>
        <begin position="228"/>
        <end position="279"/>
    </location>
</feature>
<dbReference type="RefSeq" id="XP_004029869.1">
    <property type="nucleotide sequence ID" value="XM_004029821.1"/>
</dbReference>
<proteinExistence type="predicted"/>
<dbReference type="Pfam" id="PF00566">
    <property type="entry name" value="RabGAP-TBC"/>
    <property type="match status" value="1"/>
</dbReference>
<dbReference type="Gene3D" id="1.10.472.80">
    <property type="entry name" value="Ypt/Rab-GAP domain of gyp1p, domain 3"/>
    <property type="match status" value="1"/>
</dbReference>
<feature type="transmembrane region" description="Helical" evidence="2">
    <location>
        <begin position="189"/>
        <end position="207"/>
    </location>
</feature>
<dbReference type="GeneID" id="14904716"/>
<evidence type="ECO:0000256" key="1">
    <source>
        <dbReference type="SAM" id="Coils"/>
    </source>
</evidence>
<dbReference type="Proteomes" id="UP000008983">
    <property type="component" value="Unassembled WGS sequence"/>
</dbReference>
<evidence type="ECO:0000313" key="5">
    <source>
        <dbReference type="Proteomes" id="UP000008983"/>
    </source>
</evidence>
<dbReference type="OrthoDB" id="290513at2759"/>
<dbReference type="InterPro" id="IPR000195">
    <property type="entry name" value="Rab-GAP-TBC_dom"/>
</dbReference>
<keyword evidence="2" id="KW-0812">Transmembrane</keyword>
<feature type="domain" description="Rab-GAP TBC" evidence="3">
    <location>
        <begin position="61"/>
        <end position="229"/>
    </location>
</feature>
<keyword evidence="5" id="KW-1185">Reference proteome</keyword>
<keyword evidence="2" id="KW-1133">Transmembrane helix</keyword>
<name>G0R1M3_ICHMU</name>
<evidence type="ECO:0000256" key="2">
    <source>
        <dbReference type="SAM" id="Phobius"/>
    </source>
</evidence>
<dbReference type="InParanoid" id="G0R1M3"/>
<keyword evidence="2" id="KW-0472">Membrane</keyword>
<dbReference type="eggNOG" id="KOG2801">
    <property type="taxonomic scope" value="Eukaryota"/>
</dbReference>
<dbReference type="InterPro" id="IPR035969">
    <property type="entry name" value="Rab-GAP_TBC_sf"/>
</dbReference>
<evidence type="ECO:0000259" key="3">
    <source>
        <dbReference type="Pfam" id="PF00566"/>
    </source>
</evidence>
<protein>
    <submittedName>
        <fullName evidence="4">Tld family protein, putative</fullName>
    </submittedName>
</protein>
<accession>G0R1M3</accession>
<feature type="transmembrane region" description="Helical" evidence="2">
    <location>
        <begin position="305"/>
        <end position="323"/>
    </location>
</feature>
<gene>
    <name evidence="4" type="ORF">IMG5_171440</name>
</gene>
<dbReference type="EMBL" id="GL984223">
    <property type="protein sequence ID" value="EGR28633.1"/>
    <property type="molecule type" value="Genomic_DNA"/>
</dbReference>
<sequence length="349" mass="43395">MRLMRPIILDIYKRTYADNKVEFQIALKIVFKDIIPQKFKQNYVFSQDNRPIEEIVKINVLSKEGYDSLKRILWILKEMYYQIEYNPMIIQIAALLLIFIKEEEVYCVLKYMVEDSIKLLTQNNQQDQDIQRSLRWHFLMNKNDFVKFQNSFFDTLVEKSATFNEIMNHFKEVNFDYIEYFLDMVNNLFYGYLNFSAVIKFFIMYLNEGMKVYFRFMYSLCYYLKDDILKVNQKKKKIKKKRQEIDQEQKAQQEQKDQIQIQNKQNNQYRQKIIILKQKQKIKKKKLLILQIYIQKYIQIYRYKYIYIYIYIFIILFFYIYLYKERFQFKIKQSQQIELRIQQQFKLKI</sequence>
<organism evidence="4 5">
    <name type="scientific">Ichthyophthirius multifiliis</name>
    <name type="common">White spot disease agent</name>
    <name type="synonym">Ich</name>
    <dbReference type="NCBI Taxonomy" id="5932"/>
    <lineage>
        <taxon>Eukaryota</taxon>
        <taxon>Sar</taxon>
        <taxon>Alveolata</taxon>
        <taxon>Ciliophora</taxon>
        <taxon>Intramacronucleata</taxon>
        <taxon>Oligohymenophorea</taxon>
        <taxon>Hymenostomatida</taxon>
        <taxon>Ophryoglenina</taxon>
        <taxon>Ichthyophthirius</taxon>
    </lineage>
</organism>